<dbReference type="EMBL" id="CP003620">
    <property type="protein sequence ID" value="AFZ12880.1"/>
    <property type="molecule type" value="Genomic_DNA"/>
</dbReference>
<name>K9W0D6_9CYAN</name>
<dbReference type="eggNOG" id="COG2027">
    <property type="taxonomic scope" value="Bacteria"/>
</dbReference>
<dbReference type="Pfam" id="PF02113">
    <property type="entry name" value="Peptidase_S13"/>
    <property type="match status" value="1"/>
</dbReference>
<dbReference type="PATRIC" id="fig|1173022.3.peg.2162"/>
<reference evidence="3 4" key="1">
    <citation type="submission" date="2012-06" db="EMBL/GenBank/DDBJ databases">
        <title>Finished chromosome of genome of Crinalium epipsammum PCC 9333.</title>
        <authorList>
            <consortium name="US DOE Joint Genome Institute"/>
            <person name="Gugger M."/>
            <person name="Coursin T."/>
            <person name="Rippka R."/>
            <person name="Tandeau De Marsac N."/>
            <person name="Huntemann M."/>
            <person name="Wei C.-L."/>
            <person name="Han J."/>
            <person name="Detter J.C."/>
            <person name="Han C."/>
            <person name="Tapia R."/>
            <person name="Davenport K."/>
            <person name="Daligault H."/>
            <person name="Erkkila T."/>
            <person name="Gu W."/>
            <person name="Munk A.C.C."/>
            <person name="Teshima H."/>
            <person name="Xu Y."/>
            <person name="Chain P."/>
            <person name="Chen A."/>
            <person name="Krypides N."/>
            <person name="Mavromatis K."/>
            <person name="Markowitz V."/>
            <person name="Szeto E."/>
            <person name="Ivanova N."/>
            <person name="Mikhailova N."/>
            <person name="Ovchinnikova G."/>
            <person name="Pagani I."/>
            <person name="Pati A."/>
            <person name="Goodwin L."/>
            <person name="Peters L."/>
            <person name="Pitluck S."/>
            <person name="Woyke T."/>
            <person name="Kerfeld C."/>
        </authorList>
    </citation>
    <scope>NUCLEOTIDE SEQUENCE [LARGE SCALE GENOMIC DNA]</scope>
    <source>
        <strain evidence="3 4">PCC 9333</strain>
    </source>
</reference>
<dbReference type="EC" id="3.4.16.4" evidence="3"/>
<dbReference type="AlphaFoldDB" id="K9W0D6"/>
<dbReference type="Proteomes" id="UP000010472">
    <property type="component" value="Chromosome"/>
</dbReference>
<dbReference type="Gene3D" id="3.40.710.10">
    <property type="entry name" value="DD-peptidase/beta-lactamase superfamily"/>
    <property type="match status" value="2"/>
</dbReference>
<dbReference type="InterPro" id="IPR012338">
    <property type="entry name" value="Beta-lactam/transpept-like"/>
</dbReference>
<dbReference type="HOGENOM" id="CLU_017692_1_2_3"/>
<keyword evidence="3" id="KW-0645">Protease</keyword>
<protein>
    <submittedName>
        <fullName evidence="3">D-alanyl-D-alaninecarboxypeptidase/D-alanyl-D-al anine-endopeptidase</fullName>
        <ecNumber evidence="3">3.4.16.4</ecNumber>
    </submittedName>
</protein>
<accession>K9W0D6</accession>
<comment type="similarity">
    <text evidence="1">Belongs to the peptidase S13 family.</text>
</comment>
<dbReference type="GO" id="GO:0006508">
    <property type="term" value="P:proteolysis"/>
    <property type="evidence" value="ECO:0007669"/>
    <property type="project" value="InterPro"/>
</dbReference>
<dbReference type="InterPro" id="IPR000667">
    <property type="entry name" value="Peptidase_S13"/>
</dbReference>
<keyword evidence="3" id="KW-0121">Carboxypeptidase</keyword>
<dbReference type="PRINTS" id="PR00922">
    <property type="entry name" value="DADACBPTASE3"/>
</dbReference>
<dbReference type="MEROPS" id="S13.002"/>
<keyword evidence="4" id="KW-1185">Reference proteome</keyword>
<evidence type="ECO:0000313" key="3">
    <source>
        <dbReference type="EMBL" id="AFZ12880.1"/>
    </source>
</evidence>
<gene>
    <name evidence="3" type="ORF">Cri9333_2001</name>
</gene>
<evidence type="ECO:0000256" key="1">
    <source>
        <dbReference type="ARBA" id="ARBA00006096"/>
    </source>
</evidence>
<dbReference type="RefSeq" id="WP_015202996.1">
    <property type="nucleotide sequence ID" value="NC_019753.1"/>
</dbReference>
<dbReference type="PANTHER" id="PTHR30023:SF0">
    <property type="entry name" value="PENICILLIN-SENSITIVE CARBOXYPEPTIDASE A"/>
    <property type="match status" value="1"/>
</dbReference>
<dbReference type="KEGG" id="cep:Cri9333_2001"/>
<dbReference type="PANTHER" id="PTHR30023">
    <property type="entry name" value="D-ALANYL-D-ALANINE CARBOXYPEPTIDASE"/>
    <property type="match status" value="1"/>
</dbReference>
<dbReference type="STRING" id="1173022.Cri9333_2001"/>
<dbReference type="GO" id="GO:0000270">
    <property type="term" value="P:peptidoglycan metabolic process"/>
    <property type="evidence" value="ECO:0007669"/>
    <property type="project" value="TreeGrafter"/>
</dbReference>
<evidence type="ECO:0000313" key="4">
    <source>
        <dbReference type="Proteomes" id="UP000010472"/>
    </source>
</evidence>
<organism evidence="3 4">
    <name type="scientific">Crinalium epipsammum PCC 9333</name>
    <dbReference type="NCBI Taxonomy" id="1173022"/>
    <lineage>
        <taxon>Bacteria</taxon>
        <taxon>Bacillati</taxon>
        <taxon>Cyanobacteriota</taxon>
        <taxon>Cyanophyceae</taxon>
        <taxon>Gomontiellales</taxon>
        <taxon>Gomontiellaceae</taxon>
        <taxon>Crinalium</taxon>
    </lineage>
</organism>
<dbReference type="NCBIfam" id="TIGR00666">
    <property type="entry name" value="PBP4"/>
    <property type="match status" value="1"/>
</dbReference>
<dbReference type="SUPFAM" id="SSF56601">
    <property type="entry name" value="beta-lactamase/transpeptidase-like"/>
    <property type="match status" value="1"/>
</dbReference>
<sequence length="514" mass="55727">MFKNWTLWTTKSKPLSVLLLFLIVQGITGQRAIAQKSTTLPSSLIAQNSPGKTQPLPAICSAQLGNAIEAVINRPQYQRFRWGVLVEPVFGTGTLYARDRDRYFIPASNTKLFTTAAALSKLSPNYRIRTSIYNASSDPNIKSLRLVGRGDPSLTDEQLKTLAQQLKRQGYDQIQQLVVDDGYFQGTPIHPSWEWEDVQYYYGTTVNSLIVNQNAIGLTISPQKPGLPLKVSWNDPISAISWQVENNSVTSAPGSESSVQFNSFLGKPVLRISGQLAADAQPNLQAMAVIDPAETFSRHLRVALAGQQIKVANTQVVSTNNTDNAQELAAVESAPLATLLAETNQNSNNLYAEALLRLLGATNKELGANNQDTAQIGLATVKQTLTNLGVDPESYKLVDGSGLSRHNLVSPNAIVQTLKAMAKSPYAEYYRASLPVAGVSGTLKTRLRNTPAEGILSAKTGTMTGVVALSGYLNAPINQPLVFSILVNQSDQSASVMRQAMDEIVLLLTRVRSC</sequence>
<keyword evidence="2 3" id="KW-0378">Hydrolase</keyword>
<dbReference type="GO" id="GO:0009002">
    <property type="term" value="F:serine-type D-Ala-D-Ala carboxypeptidase activity"/>
    <property type="evidence" value="ECO:0007669"/>
    <property type="project" value="UniProtKB-EC"/>
</dbReference>
<evidence type="ECO:0000256" key="2">
    <source>
        <dbReference type="ARBA" id="ARBA00022801"/>
    </source>
</evidence>
<proteinExistence type="inferred from homology"/>